<evidence type="ECO:0000256" key="1">
    <source>
        <dbReference type="SAM" id="MobiDB-lite"/>
    </source>
</evidence>
<dbReference type="OrthoDB" id="6297775at2759"/>
<dbReference type="AlphaFoldDB" id="A0A8S9YL42"/>
<dbReference type="EMBL" id="JTDE01009077">
    <property type="protein sequence ID" value="KAF7234631.1"/>
    <property type="molecule type" value="Genomic_DNA"/>
</dbReference>
<sequence>MGSTTSGMQPMWVKKPTSGLLCGHCGDTVQMDGYGCDTEQLIFHSKRIQMADINECPFCGNQFQPQSPAVVRTSPAITECKSSTPPTTNVDSDRSADSVTHSHGPEKAGINITWSYYPVDIIAESKSLHTCVHRFLADIACDERHDDEDFM</sequence>
<evidence type="ECO:0000313" key="3">
    <source>
        <dbReference type="Proteomes" id="UP000822476"/>
    </source>
</evidence>
<reference evidence="2" key="1">
    <citation type="submission" date="2019-07" db="EMBL/GenBank/DDBJ databases">
        <title>Annotation for the trematode Paragonimus miyazaki's.</title>
        <authorList>
            <person name="Choi Y.-J."/>
        </authorList>
    </citation>
    <scope>NUCLEOTIDE SEQUENCE</scope>
    <source>
        <strain evidence="2">Japan</strain>
    </source>
</reference>
<dbReference type="Proteomes" id="UP000822476">
    <property type="component" value="Unassembled WGS sequence"/>
</dbReference>
<organism evidence="2 3">
    <name type="scientific">Paragonimus skrjabini miyazakii</name>
    <dbReference type="NCBI Taxonomy" id="59628"/>
    <lineage>
        <taxon>Eukaryota</taxon>
        <taxon>Metazoa</taxon>
        <taxon>Spiralia</taxon>
        <taxon>Lophotrochozoa</taxon>
        <taxon>Platyhelminthes</taxon>
        <taxon>Trematoda</taxon>
        <taxon>Digenea</taxon>
        <taxon>Plagiorchiida</taxon>
        <taxon>Troglotremata</taxon>
        <taxon>Troglotrematidae</taxon>
        <taxon>Paragonimus</taxon>
    </lineage>
</organism>
<evidence type="ECO:0000313" key="2">
    <source>
        <dbReference type="EMBL" id="KAF7234631.1"/>
    </source>
</evidence>
<protein>
    <submittedName>
        <fullName evidence="2">Uncharacterized protein</fullName>
    </submittedName>
</protein>
<keyword evidence="3" id="KW-1185">Reference proteome</keyword>
<feature type="compositionally biased region" description="Polar residues" evidence="1">
    <location>
        <begin position="80"/>
        <end position="90"/>
    </location>
</feature>
<accession>A0A8S9YL42</accession>
<proteinExistence type="predicted"/>
<gene>
    <name evidence="2" type="ORF">EG68_11380</name>
</gene>
<feature type="region of interest" description="Disordered" evidence="1">
    <location>
        <begin position="80"/>
        <end position="104"/>
    </location>
</feature>
<name>A0A8S9YL42_9TREM</name>
<comment type="caution">
    <text evidence="2">The sequence shown here is derived from an EMBL/GenBank/DDBJ whole genome shotgun (WGS) entry which is preliminary data.</text>
</comment>